<keyword evidence="2" id="KW-0808">Transferase</keyword>
<accession>A0A9K3GUS2</accession>
<comment type="caution">
    <text evidence="2">The sequence shown here is derived from an EMBL/GenBank/DDBJ whole genome shotgun (WGS) entry which is preliminary data.</text>
</comment>
<dbReference type="Proteomes" id="UP000215914">
    <property type="component" value="Unassembled WGS sequence"/>
</dbReference>
<dbReference type="EC" id="2.7.7.49" evidence="2"/>
<name>A0A9K3GUS2_HELAN</name>
<dbReference type="PANTHER" id="PTHR42648">
    <property type="entry name" value="TRANSPOSASE, PUTATIVE-RELATED"/>
    <property type="match status" value="1"/>
</dbReference>
<dbReference type="EMBL" id="MNCJ02000332">
    <property type="protein sequence ID" value="KAF5755966.1"/>
    <property type="molecule type" value="Genomic_DNA"/>
</dbReference>
<reference evidence="2" key="2">
    <citation type="submission" date="2020-06" db="EMBL/GenBank/DDBJ databases">
        <title>Helianthus annuus Genome sequencing and assembly Release 2.</title>
        <authorList>
            <person name="Gouzy J."/>
            <person name="Langlade N."/>
            <person name="Munos S."/>
        </authorList>
    </citation>
    <scope>NUCLEOTIDE SEQUENCE</scope>
    <source>
        <tissue evidence="2">Leaves</tissue>
    </source>
</reference>
<organism evidence="2 3">
    <name type="scientific">Helianthus annuus</name>
    <name type="common">Common sunflower</name>
    <dbReference type="NCBI Taxonomy" id="4232"/>
    <lineage>
        <taxon>Eukaryota</taxon>
        <taxon>Viridiplantae</taxon>
        <taxon>Streptophyta</taxon>
        <taxon>Embryophyta</taxon>
        <taxon>Tracheophyta</taxon>
        <taxon>Spermatophyta</taxon>
        <taxon>Magnoliopsida</taxon>
        <taxon>eudicotyledons</taxon>
        <taxon>Gunneridae</taxon>
        <taxon>Pentapetalae</taxon>
        <taxon>asterids</taxon>
        <taxon>campanulids</taxon>
        <taxon>Asterales</taxon>
        <taxon>Asteraceae</taxon>
        <taxon>Asteroideae</taxon>
        <taxon>Heliantheae alliance</taxon>
        <taxon>Heliantheae</taxon>
        <taxon>Helianthus</taxon>
    </lineage>
</organism>
<sequence>MTVPKPFWAVAISTTCLLINRMPSVVLNGHIPFLVLCPEKPLYPIPPKIFGSTCFVHDTHSHLTKLDPESVKCLFVDYCRVQKGYRCFLQIFNDTLFLGMLPSMKTSFSSLYQIHIQ</sequence>
<dbReference type="AlphaFoldDB" id="A0A9K3GUS2"/>
<dbReference type="InterPro" id="IPR039537">
    <property type="entry name" value="Retrotran_Ty1/copia-like"/>
</dbReference>
<dbReference type="PANTHER" id="PTHR42648:SF22">
    <property type="entry name" value="REVERSE TRANSCRIPTASE TY1_COPIA-TYPE DOMAIN-CONTAINING PROTEIN"/>
    <property type="match status" value="1"/>
</dbReference>
<gene>
    <name evidence="2" type="ORF">HanXRQr2_Chr17g0808971</name>
</gene>
<dbReference type="Gramene" id="mRNA:HanXRQr2_Chr17g0808971">
    <property type="protein sequence ID" value="CDS:HanXRQr2_Chr17g0808971.1"/>
    <property type="gene ID" value="HanXRQr2_Chr17g0808971"/>
</dbReference>
<reference evidence="2" key="1">
    <citation type="journal article" date="2017" name="Nature">
        <title>The sunflower genome provides insights into oil metabolism, flowering and Asterid evolution.</title>
        <authorList>
            <person name="Badouin H."/>
            <person name="Gouzy J."/>
            <person name="Grassa C.J."/>
            <person name="Murat F."/>
            <person name="Staton S.E."/>
            <person name="Cottret L."/>
            <person name="Lelandais-Briere C."/>
            <person name="Owens G.L."/>
            <person name="Carrere S."/>
            <person name="Mayjonade B."/>
            <person name="Legrand L."/>
            <person name="Gill N."/>
            <person name="Kane N.C."/>
            <person name="Bowers J.E."/>
            <person name="Hubner S."/>
            <person name="Bellec A."/>
            <person name="Berard A."/>
            <person name="Berges H."/>
            <person name="Blanchet N."/>
            <person name="Boniface M.C."/>
            <person name="Brunel D."/>
            <person name="Catrice O."/>
            <person name="Chaidir N."/>
            <person name="Claudel C."/>
            <person name="Donnadieu C."/>
            <person name="Faraut T."/>
            <person name="Fievet G."/>
            <person name="Helmstetter N."/>
            <person name="King M."/>
            <person name="Knapp S.J."/>
            <person name="Lai Z."/>
            <person name="Le Paslier M.C."/>
            <person name="Lippi Y."/>
            <person name="Lorenzon L."/>
            <person name="Mandel J.R."/>
            <person name="Marage G."/>
            <person name="Marchand G."/>
            <person name="Marquand E."/>
            <person name="Bret-Mestries E."/>
            <person name="Morien E."/>
            <person name="Nambeesan S."/>
            <person name="Nguyen T."/>
            <person name="Pegot-Espagnet P."/>
            <person name="Pouilly N."/>
            <person name="Raftis F."/>
            <person name="Sallet E."/>
            <person name="Schiex T."/>
            <person name="Thomas J."/>
            <person name="Vandecasteele C."/>
            <person name="Vares D."/>
            <person name="Vear F."/>
            <person name="Vautrin S."/>
            <person name="Crespi M."/>
            <person name="Mangin B."/>
            <person name="Burke J.M."/>
            <person name="Salse J."/>
            <person name="Munos S."/>
            <person name="Vincourt P."/>
            <person name="Rieseberg L.H."/>
            <person name="Langlade N.B."/>
        </authorList>
    </citation>
    <scope>NUCLEOTIDE SEQUENCE</scope>
    <source>
        <tissue evidence="2">Leaves</tissue>
    </source>
</reference>
<dbReference type="GO" id="GO:0003964">
    <property type="term" value="F:RNA-directed DNA polymerase activity"/>
    <property type="evidence" value="ECO:0007669"/>
    <property type="project" value="UniProtKB-KW"/>
</dbReference>
<keyword evidence="3" id="KW-1185">Reference proteome</keyword>
<evidence type="ECO:0000313" key="2">
    <source>
        <dbReference type="EMBL" id="KAF5755966.1"/>
    </source>
</evidence>
<protein>
    <submittedName>
        <fullName evidence="2">RNA-directed DNA polymerase</fullName>
        <ecNumber evidence="2">2.7.7.49</ecNumber>
    </submittedName>
</protein>
<evidence type="ECO:0000259" key="1">
    <source>
        <dbReference type="Pfam" id="PF25597"/>
    </source>
</evidence>
<evidence type="ECO:0000313" key="3">
    <source>
        <dbReference type="Proteomes" id="UP000215914"/>
    </source>
</evidence>
<dbReference type="InterPro" id="IPR057670">
    <property type="entry name" value="SH3_retrovirus"/>
</dbReference>
<proteinExistence type="predicted"/>
<keyword evidence="2" id="KW-0548">Nucleotidyltransferase</keyword>
<keyword evidence="2" id="KW-0695">RNA-directed DNA polymerase</keyword>
<dbReference type="Pfam" id="PF25597">
    <property type="entry name" value="SH3_retrovirus"/>
    <property type="match status" value="1"/>
</dbReference>
<feature type="domain" description="Retroviral polymerase SH3-like" evidence="1">
    <location>
        <begin position="52"/>
        <end position="89"/>
    </location>
</feature>